<dbReference type="InterPro" id="IPR013083">
    <property type="entry name" value="Znf_RING/FYVE/PHD"/>
</dbReference>
<dbReference type="Gene3D" id="3.30.40.10">
    <property type="entry name" value="Zinc/RING finger domain, C3HC4 (zinc finger)"/>
    <property type="match status" value="1"/>
</dbReference>
<feature type="domain" description="B30.2/SPRY" evidence="7">
    <location>
        <begin position="273"/>
        <end position="459"/>
    </location>
</feature>
<dbReference type="InterPro" id="IPR050143">
    <property type="entry name" value="TRIM/RBCC"/>
</dbReference>
<dbReference type="PROSITE" id="PS50089">
    <property type="entry name" value="ZF_RING_2"/>
    <property type="match status" value="1"/>
</dbReference>
<evidence type="ECO:0000256" key="2">
    <source>
        <dbReference type="ARBA" id="ARBA00022771"/>
    </source>
</evidence>
<organism evidence="8 9">
    <name type="scientific">Betta splendens</name>
    <name type="common">Siamese fighting fish</name>
    <dbReference type="NCBI Taxonomy" id="158456"/>
    <lineage>
        <taxon>Eukaryota</taxon>
        <taxon>Metazoa</taxon>
        <taxon>Chordata</taxon>
        <taxon>Craniata</taxon>
        <taxon>Vertebrata</taxon>
        <taxon>Euteleostomi</taxon>
        <taxon>Actinopterygii</taxon>
        <taxon>Neopterygii</taxon>
        <taxon>Teleostei</taxon>
        <taxon>Neoteleostei</taxon>
        <taxon>Acanthomorphata</taxon>
        <taxon>Anabantaria</taxon>
        <taxon>Anabantiformes</taxon>
        <taxon>Anabantoidei</taxon>
        <taxon>Osphronemidae</taxon>
        <taxon>Betta</taxon>
    </lineage>
</organism>
<gene>
    <name evidence="9" type="primary">LOC114855773</name>
</gene>
<dbReference type="SUPFAM" id="SSF57850">
    <property type="entry name" value="RING/U-box"/>
    <property type="match status" value="1"/>
</dbReference>
<dbReference type="PROSITE" id="PS50119">
    <property type="entry name" value="ZF_BBOX"/>
    <property type="match status" value="1"/>
</dbReference>
<dbReference type="Pfam" id="PF00643">
    <property type="entry name" value="zf-B_box"/>
    <property type="match status" value="1"/>
</dbReference>
<dbReference type="Proteomes" id="UP000515150">
    <property type="component" value="Chromosome 5"/>
</dbReference>
<dbReference type="Pfam" id="PF13445">
    <property type="entry name" value="zf-RING_UBOX"/>
    <property type="match status" value="1"/>
</dbReference>
<dbReference type="RefSeq" id="XP_029007047.1">
    <property type="nucleotide sequence ID" value="XM_029151214.3"/>
</dbReference>
<dbReference type="SUPFAM" id="SSF57845">
    <property type="entry name" value="B-box zinc-binding domain"/>
    <property type="match status" value="1"/>
</dbReference>
<evidence type="ECO:0000256" key="1">
    <source>
        <dbReference type="ARBA" id="ARBA00022723"/>
    </source>
</evidence>
<keyword evidence="1" id="KW-0479">Metal-binding</keyword>
<dbReference type="KEGG" id="bspl:114855773"/>
<evidence type="ECO:0000313" key="9">
    <source>
        <dbReference type="RefSeq" id="XP_029007047.1"/>
    </source>
</evidence>
<dbReference type="InterPro" id="IPR017907">
    <property type="entry name" value="Znf_RING_CS"/>
</dbReference>
<dbReference type="SMART" id="SM00184">
    <property type="entry name" value="RING"/>
    <property type="match status" value="1"/>
</dbReference>
<evidence type="ECO:0000259" key="5">
    <source>
        <dbReference type="PROSITE" id="PS50089"/>
    </source>
</evidence>
<reference evidence="9" key="1">
    <citation type="submission" date="2025-08" db="UniProtKB">
        <authorList>
            <consortium name="RefSeq"/>
        </authorList>
    </citation>
    <scope>IDENTIFICATION</scope>
</reference>
<dbReference type="InterPro" id="IPR027370">
    <property type="entry name" value="Znf-RING_euk"/>
</dbReference>
<dbReference type="SUPFAM" id="SSF49899">
    <property type="entry name" value="Concanavalin A-like lectins/glucanases"/>
    <property type="match status" value="1"/>
</dbReference>
<dbReference type="GO" id="GO:0008270">
    <property type="term" value="F:zinc ion binding"/>
    <property type="evidence" value="ECO:0007669"/>
    <property type="project" value="UniProtKB-KW"/>
</dbReference>
<dbReference type="FunCoup" id="A0A6P7MKA6">
    <property type="interactions" value="186"/>
</dbReference>
<dbReference type="GeneID" id="114855773"/>
<dbReference type="PRINTS" id="PR01407">
    <property type="entry name" value="BUTYPHLNCDUF"/>
</dbReference>
<dbReference type="SMART" id="SM00336">
    <property type="entry name" value="BBOX"/>
    <property type="match status" value="1"/>
</dbReference>
<dbReference type="PANTHER" id="PTHR24103">
    <property type="entry name" value="E3 UBIQUITIN-PROTEIN LIGASE TRIM"/>
    <property type="match status" value="1"/>
</dbReference>
<dbReference type="InterPro" id="IPR043136">
    <property type="entry name" value="B30.2/SPRY_sf"/>
</dbReference>
<proteinExistence type="predicted"/>
<dbReference type="SMART" id="SM00449">
    <property type="entry name" value="SPRY"/>
    <property type="match status" value="1"/>
</dbReference>
<dbReference type="InterPro" id="IPR013320">
    <property type="entry name" value="ConA-like_dom_sf"/>
</dbReference>
<keyword evidence="2 4" id="KW-0863">Zinc-finger</keyword>
<dbReference type="InterPro" id="IPR001870">
    <property type="entry name" value="B30.2/SPRY"/>
</dbReference>
<dbReference type="Pfam" id="PF00622">
    <property type="entry name" value="SPRY"/>
    <property type="match status" value="1"/>
</dbReference>
<dbReference type="InterPro" id="IPR006574">
    <property type="entry name" value="PRY"/>
</dbReference>
<dbReference type="InterPro" id="IPR003877">
    <property type="entry name" value="SPRY_dom"/>
</dbReference>
<dbReference type="OrthoDB" id="6105938at2759"/>
<dbReference type="Gene3D" id="3.30.160.60">
    <property type="entry name" value="Classic Zinc Finger"/>
    <property type="match status" value="1"/>
</dbReference>
<evidence type="ECO:0000256" key="4">
    <source>
        <dbReference type="PROSITE-ProRule" id="PRU00024"/>
    </source>
</evidence>
<dbReference type="InterPro" id="IPR003879">
    <property type="entry name" value="Butyrophylin_SPRY"/>
</dbReference>
<evidence type="ECO:0000313" key="8">
    <source>
        <dbReference type="Proteomes" id="UP000515150"/>
    </source>
</evidence>
<dbReference type="PROSITE" id="PS50188">
    <property type="entry name" value="B302_SPRY"/>
    <property type="match status" value="1"/>
</dbReference>
<dbReference type="PROSITE" id="PS00518">
    <property type="entry name" value="ZF_RING_1"/>
    <property type="match status" value="1"/>
</dbReference>
<feature type="domain" description="RING-type" evidence="5">
    <location>
        <begin position="11"/>
        <end position="51"/>
    </location>
</feature>
<dbReference type="InterPro" id="IPR001841">
    <property type="entry name" value="Znf_RING"/>
</dbReference>
<dbReference type="CDD" id="cd19800">
    <property type="entry name" value="Bbox2_xNF7-like"/>
    <property type="match status" value="1"/>
</dbReference>
<dbReference type="SMART" id="SM00589">
    <property type="entry name" value="PRY"/>
    <property type="match status" value="1"/>
</dbReference>
<dbReference type="Gene3D" id="2.60.120.920">
    <property type="match status" value="1"/>
</dbReference>
<dbReference type="AlphaFoldDB" id="A0A6P7MKA6"/>
<protein>
    <submittedName>
        <fullName evidence="9">E3 ubiquitin-protein ligase TRIM35-like</fullName>
    </submittedName>
</protein>
<evidence type="ECO:0000259" key="7">
    <source>
        <dbReference type="PROSITE" id="PS50188"/>
    </source>
</evidence>
<sequence length="471" mass="53976">MSIRSDEDLTCPVCQDLFSDPVVLDCSHSFCKDCLQRWWNQKTSRECPCCKVESKTNNPPCNLALKNLSEAFLLERNRSGCAGSDTLCSEHGEKLKLFCLDHQQPICLVCRDSRAHANHTFLPVNEAACDHREKLQKCLKPLQEKLKAFEQMKETCDQTAQHIKVQAKRTETLIREQFQKFHQFLEEEEEARVSALREEERRKSALMGEKLEALSRDMSALSNTVRATEGELRADDASFLKNYKNVLKRAEQRSLLDAPPLSSGALIDAAKHLGNLSFHIWNKMKAMVSYTPVVLDPNTADAELVLCKELTSVRFGAKQNRPNNPERSRFLCSVLGSEGFTSGNHTWDIEVGENKDWELGVLGDVTRNRSSSESRLWRIMFSNSKLLVFSTSDPERVLPLKKRLRKIRVNLNLEEGDLSFYDLDKNTHIYTFKDTFTDTLFPYIYTENHLPINILPEKFSVRMEKQSYVGV</sequence>
<evidence type="ECO:0000256" key="3">
    <source>
        <dbReference type="ARBA" id="ARBA00022833"/>
    </source>
</evidence>
<feature type="domain" description="B box-type" evidence="6">
    <location>
        <begin position="83"/>
        <end position="124"/>
    </location>
</feature>
<keyword evidence="3" id="KW-0862">Zinc</keyword>
<dbReference type="Pfam" id="PF13765">
    <property type="entry name" value="PRY"/>
    <property type="match status" value="1"/>
</dbReference>
<keyword evidence="8" id="KW-1185">Reference proteome</keyword>
<name>A0A6P7MKA6_BETSP</name>
<accession>A0A6P7MKA6</accession>
<dbReference type="InParanoid" id="A0A6P7MKA6"/>
<evidence type="ECO:0000259" key="6">
    <source>
        <dbReference type="PROSITE" id="PS50119"/>
    </source>
</evidence>
<dbReference type="InterPro" id="IPR000315">
    <property type="entry name" value="Znf_B-box"/>
</dbReference>